<dbReference type="GO" id="GO:0016787">
    <property type="term" value="F:hydrolase activity"/>
    <property type="evidence" value="ECO:0007669"/>
    <property type="project" value="UniProtKB-KW"/>
</dbReference>
<accession>A0A1R0FB47</accession>
<dbReference type="EMBL" id="LXYT01000001">
    <property type="protein sequence ID" value="OLY44180.1"/>
    <property type="molecule type" value="Genomic_DNA"/>
</dbReference>
<dbReference type="InterPro" id="IPR007709">
    <property type="entry name" value="N-FG_amidohydro"/>
</dbReference>
<keyword evidence="2" id="KW-1185">Reference proteome</keyword>
<sequence>MKQKENFYSFEEIPGNMEAGLALICDHASNVLPAEYGSLGLDPAEFKRHIAYDIGAELLTRELARRLDAPAVISHFSRLLIDPNRGEDDPTIIMQLSDGAVIAQNYPMSENERQRRIDNYYKPYDTAIGKLIANVGQASGKSPFVVSVHSFTPVWRGKARPWHIGLLWDSDRRAFDPLFEGLNRIGHIKVGDNEPYDGALKGDTMYRHCTKKGIAHILIEVRQDLIGNEKGVTEWADYLEPLFRKINAAPMIHMKQVFPSRADK</sequence>
<dbReference type="PIRSF" id="PIRSF029730">
    <property type="entry name" value="UCP029730"/>
    <property type="match status" value="1"/>
</dbReference>
<dbReference type="Proteomes" id="UP000187344">
    <property type="component" value="Unassembled WGS sequence"/>
</dbReference>
<dbReference type="RefSeq" id="WP_075869336.1">
    <property type="nucleotide sequence ID" value="NZ_CALYQA010000002.1"/>
</dbReference>
<organism evidence="1 2">
    <name type="scientific">Bartonella apis</name>
    <dbReference type="NCBI Taxonomy" id="1686310"/>
    <lineage>
        <taxon>Bacteria</taxon>
        <taxon>Pseudomonadati</taxon>
        <taxon>Pseudomonadota</taxon>
        <taxon>Alphaproteobacteria</taxon>
        <taxon>Hyphomicrobiales</taxon>
        <taxon>Bartonellaceae</taxon>
        <taxon>Bartonella</taxon>
    </lineage>
</organism>
<evidence type="ECO:0000313" key="1">
    <source>
        <dbReference type="EMBL" id="OLY44180.1"/>
    </source>
</evidence>
<dbReference type="SUPFAM" id="SSF53187">
    <property type="entry name" value="Zn-dependent exopeptidases"/>
    <property type="match status" value="1"/>
</dbReference>
<dbReference type="Gene3D" id="3.40.630.40">
    <property type="entry name" value="Zn-dependent exopeptidases"/>
    <property type="match status" value="1"/>
</dbReference>
<proteinExistence type="predicted"/>
<comment type="caution">
    <text evidence="1">The sequence shown here is derived from an EMBL/GenBank/DDBJ whole genome shotgun (WGS) entry which is preliminary data.</text>
</comment>
<keyword evidence="1" id="KW-0378">Hydrolase</keyword>
<name>A0A1R0FB47_9HYPH</name>
<dbReference type="AlphaFoldDB" id="A0A1R0FB47"/>
<dbReference type="OrthoDB" id="9815326at2"/>
<dbReference type="InterPro" id="IPR011227">
    <property type="entry name" value="UCP029730"/>
</dbReference>
<evidence type="ECO:0000313" key="2">
    <source>
        <dbReference type="Proteomes" id="UP000187344"/>
    </source>
</evidence>
<dbReference type="Pfam" id="PF05013">
    <property type="entry name" value="FGase"/>
    <property type="match status" value="1"/>
</dbReference>
<protein>
    <submittedName>
        <fullName evidence="1">Putative N-formylglutamate amidohydrolase</fullName>
    </submittedName>
</protein>
<reference evidence="1 2" key="1">
    <citation type="submission" date="2016-12" db="EMBL/GenBank/DDBJ databases">
        <title>Comparative genomics of Bartonella apis.</title>
        <authorList>
            <person name="Engel P."/>
        </authorList>
    </citation>
    <scope>NUCLEOTIDE SEQUENCE [LARGE SCALE GENOMIC DNA]</scope>
    <source>
        <strain evidence="1 2">PEB0149</strain>
    </source>
</reference>
<gene>
    <name evidence="1" type="ORF">PEB0149_016470</name>
</gene>